<dbReference type="EMBL" id="FQUI01000058">
    <property type="protein sequence ID" value="SHF28275.1"/>
    <property type="molecule type" value="Genomic_DNA"/>
</dbReference>
<keyword evidence="8" id="KW-1185">Reference proteome</keyword>
<dbReference type="OrthoDB" id="2339329at2"/>
<dbReference type="STRING" id="1122195.SAMN02745164_02162"/>
<dbReference type="InterPro" id="IPR017853">
    <property type="entry name" value="GH"/>
</dbReference>
<accession>A0A1M5ADP4</accession>
<organism evidence="7 8">
    <name type="scientific">Marinitoga hydrogenitolerans (strain DSM 16785 / JCM 12826 / AT1271)</name>
    <dbReference type="NCBI Taxonomy" id="1122195"/>
    <lineage>
        <taxon>Bacteria</taxon>
        <taxon>Thermotogati</taxon>
        <taxon>Thermotogota</taxon>
        <taxon>Thermotogae</taxon>
        <taxon>Petrotogales</taxon>
        <taxon>Petrotogaceae</taxon>
        <taxon>Marinitoga</taxon>
    </lineage>
</organism>
<dbReference type="InterPro" id="IPR053427">
    <property type="entry name" value="Beta-galactosidase"/>
</dbReference>
<evidence type="ECO:0000256" key="4">
    <source>
        <dbReference type="PROSITE-ProRule" id="PRU10055"/>
    </source>
</evidence>
<dbReference type="Gene3D" id="3.20.20.80">
    <property type="entry name" value="Glycosidases"/>
    <property type="match status" value="1"/>
</dbReference>
<dbReference type="NCBIfam" id="NF041004">
    <property type="entry name" value="Beta_gal_BgaS"/>
    <property type="match status" value="1"/>
</dbReference>
<sequence length="486" mass="57316">MIKFNTEFLFGISMSGFQFEMGGENIDSKTDWFKWVHDKRIINSGLVSGDYPENGANFWEKYFEDIEYMKRLGLNIVRIGIEWSRIFPESTKDIKIKYTQKNEDIIYVEITEKDLEKLKSRADLNSLVRYKNIIKSLKNANIKVIVDLNHFSLPLWLHDPINVNLNQNGPFGWVDKEIILEFSKYGAFLAYQLDEFVDYWSTINEPQIVASLGYLQPKSGFPPSLINEKYYKLAQKHQAEAHCRVYDVMKKFTNKPIGFIYSFTWIDPETQDDIEIVEKAKYFNNYHFTDMILKGEMDFNLDNNIIYRNDMKGKTDFLGINYYTRTVVKKFNNSWKVVEGYGYSCNNKISKAKKPVTDMGWEIYPEGIKKVILEIKERYNNPKMFITENGIASNGELQPYFIVSHLTKINESIKLGANVNGYMYWSIIDNYEWSQGFSKRFGLIHVDYKNKKRTFKPAFFVYADIIKNKGIPDYLENYIYYPFNLY</sequence>
<feature type="active site" description="Nucleophile" evidence="4">
    <location>
        <position position="388"/>
    </location>
</feature>
<comment type="caution">
    <text evidence="7">The sequence shown here is derived from an EMBL/GenBank/DDBJ whole genome shotgun (WGS) entry which is preliminary data.</text>
</comment>
<dbReference type="InterPro" id="IPR018120">
    <property type="entry name" value="Glyco_hydro_1_AS"/>
</dbReference>
<evidence type="ECO:0000313" key="8">
    <source>
        <dbReference type="Proteomes" id="UP000184334"/>
    </source>
</evidence>
<dbReference type="PRINTS" id="PR00131">
    <property type="entry name" value="GLHYDRLASE1"/>
</dbReference>
<reference evidence="7" key="1">
    <citation type="submission" date="2016-11" db="EMBL/GenBank/DDBJ databases">
        <authorList>
            <person name="Varghese N."/>
            <person name="Submissions S."/>
        </authorList>
    </citation>
    <scope>NUCLEOTIDE SEQUENCE [LARGE SCALE GENOMIC DNA]</scope>
    <source>
        <strain evidence="7">DSM 16785</strain>
    </source>
</reference>
<proteinExistence type="inferred from homology"/>
<comment type="similarity">
    <text evidence="1 5">Belongs to the glycosyl hydrolase 1 family.</text>
</comment>
<dbReference type="GO" id="GO:0008422">
    <property type="term" value="F:beta-glucosidase activity"/>
    <property type="evidence" value="ECO:0007669"/>
    <property type="project" value="TreeGrafter"/>
</dbReference>
<evidence type="ECO:0000313" key="7">
    <source>
        <dbReference type="EMBL" id="SHF28275.1"/>
    </source>
</evidence>
<evidence type="ECO:0000256" key="3">
    <source>
        <dbReference type="ARBA" id="ARBA00023295"/>
    </source>
</evidence>
<dbReference type="PANTHER" id="PTHR10353:SF209">
    <property type="entry name" value="GALACTOLIPID GALACTOSYLTRANSFERASE SFR2, CHLOROPLASTIC"/>
    <property type="match status" value="1"/>
</dbReference>
<dbReference type="PROSITE" id="PS00572">
    <property type="entry name" value="GLYCOSYL_HYDROL_F1_1"/>
    <property type="match status" value="1"/>
</dbReference>
<dbReference type="InterPro" id="IPR001360">
    <property type="entry name" value="Glyco_hydro_1"/>
</dbReference>
<dbReference type="GO" id="GO:0005975">
    <property type="term" value="P:carbohydrate metabolic process"/>
    <property type="evidence" value="ECO:0007669"/>
    <property type="project" value="InterPro"/>
</dbReference>
<dbReference type="Proteomes" id="UP000184334">
    <property type="component" value="Unassembled WGS sequence"/>
</dbReference>
<keyword evidence="2 6" id="KW-0378">Hydrolase</keyword>
<dbReference type="Pfam" id="PF00232">
    <property type="entry name" value="Glyco_hydro_1"/>
    <property type="match status" value="2"/>
</dbReference>
<dbReference type="RefSeq" id="WP_072866034.1">
    <property type="nucleotide sequence ID" value="NZ_FQUI01000058.1"/>
</dbReference>
<name>A0A1M5ADP4_MARH1</name>
<evidence type="ECO:0000256" key="5">
    <source>
        <dbReference type="RuleBase" id="RU003690"/>
    </source>
</evidence>
<protein>
    <submittedName>
        <fullName evidence="7">Beta-glucosidase/6-phospho-beta-glucosidase/beta-galactosidase</fullName>
    </submittedName>
</protein>
<evidence type="ECO:0000256" key="1">
    <source>
        <dbReference type="ARBA" id="ARBA00010838"/>
    </source>
</evidence>
<dbReference type="PANTHER" id="PTHR10353">
    <property type="entry name" value="GLYCOSYL HYDROLASE"/>
    <property type="match status" value="1"/>
</dbReference>
<evidence type="ECO:0000256" key="6">
    <source>
        <dbReference type="RuleBase" id="RU004468"/>
    </source>
</evidence>
<gene>
    <name evidence="7" type="ORF">SAMN02745164_02162</name>
</gene>
<dbReference type="PROSITE" id="PS00653">
    <property type="entry name" value="GLYCOSYL_HYDROL_F1_2"/>
    <property type="match status" value="1"/>
</dbReference>
<dbReference type="InterPro" id="IPR033132">
    <property type="entry name" value="GH_1_N_CS"/>
</dbReference>
<dbReference type="SUPFAM" id="SSF51445">
    <property type="entry name" value="(Trans)glycosidases"/>
    <property type="match status" value="1"/>
</dbReference>
<keyword evidence="3 6" id="KW-0326">Glycosidase</keyword>
<dbReference type="AlphaFoldDB" id="A0A1M5ADP4"/>
<evidence type="ECO:0000256" key="2">
    <source>
        <dbReference type="ARBA" id="ARBA00022801"/>
    </source>
</evidence>